<gene>
    <name evidence="2" type="primary">ligA</name>
    <name evidence="2" type="ORF">EVB03_06330</name>
</gene>
<evidence type="ECO:0000259" key="1">
    <source>
        <dbReference type="Pfam" id="PF07746"/>
    </source>
</evidence>
<evidence type="ECO:0000313" key="3">
    <source>
        <dbReference type="Proteomes" id="UP000315889"/>
    </source>
</evidence>
<feature type="domain" description="Extradiol ring-cleavage dioxygenase LigAB LigA subunit" evidence="1">
    <location>
        <begin position="27"/>
        <end position="112"/>
    </location>
</feature>
<dbReference type="InterPro" id="IPR036622">
    <property type="entry name" value="LigA_sf"/>
</dbReference>
<keyword evidence="2" id="KW-0560">Oxidoreductase</keyword>
<dbReference type="EMBL" id="SHBP01000007">
    <property type="protein sequence ID" value="RZO19967.1"/>
    <property type="molecule type" value="Genomic_DNA"/>
</dbReference>
<dbReference type="Gene3D" id="1.10.700.10">
    <property type="entry name" value="Dioxygenase LigAB, LigA subunit"/>
    <property type="match status" value="1"/>
</dbReference>
<dbReference type="InterPro" id="IPR011986">
    <property type="entry name" value="Xdiol_dOase_LigA"/>
</dbReference>
<comment type="caution">
    <text evidence="2">The sequence shown here is derived from an EMBL/GenBank/DDBJ whole genome shotgun (WGS) entry which is preliminary data.</text>
</comment>
<evidence type="ECO:0000313" key="2">
    <source>
        <dbReference type="EMBL" id="RZO19967.1"/>
    </source>
</evidence>
<dbReference type="AlphaFoldDB" id="A0A520MFI7"/>
<proteinExistence type="predicted"/>
<protein>
    <submittedName>
        <fullName evidence="2">Protocatechuate 4,5-dioxygenase subunit alpha</fullName>
        <ecNumber evidence="2">1.13.11.8</ecNumber>
    </submittedName>
</protein>
<dbReference type="GO" id="GO:0018579">
    <property type="term" value="F:protocatechuate 4,5-dioxygenase activity"/>
    <property type="evidence" value="ECO:0007669"/>
    <property type="project" value="UniProtKB-EC"/>
</dbReference>
<dbReference type="Proteomes" id="UP000315889">
    <property type="component" value="Unassembled WGS sequence"/>
</dbReference>
<dbReference type="InterPro" id="IPR014159">
    <property type="entry name" value="PCA_LigA"/>
</dbReference>
<dbReference type="Pfam" id="PF07746">
    <property type="entry name" value="LigA"/>
    <property type="match status" value="1"/>
</dbReference>
<accession>A0A520MFI7</accession>
<dbReference type="SUPFAM" id="SSF48076">
    <property type="entry name" value="LigA subunit of an aromatic-ring-opening dioxygenase LigAB"/>
    <property type="match status" value="1"/>
</dbReference>
<dbReference type="EC" id="1.13.11.8" evidence="2"/>
<sequence length="129" mass="14899">MKQDRQYSDIPGTYVFDPHHSMQGYQLNMFCMSLNNPDNRDKFRQDEVAYLDGFPLTPEQRQAVLTRDWLGLLQLGGNIYYTFKLAIFDRRSMQYVGGAMSGVTEQEFTDMMITGGRAVEGNLYTSEEK</sequence>
<keyword evidence="2" id="KW-0223">Dioxygenase</keyword>
<name>A0A520MFI7_9GAMM</name>
<dbReference type="NCBIfam" id="TIGR02792">
    <property type="entry name" value="PCA_ligA"/>
    <property type="match status" value="1"/>
</dbReference>
<organism evidence="2 3">
    <name type="scientific">SAR92 clade bacterium</name>
    <dbReference type="NCBI Taxonomy" id="2315479"/>
    <lineage>
        <taxon>Bacteria</taxon>
        <taxon>Pseudomonadati</taxon>
        <taxon>Pseudomonadota</taxon>
        <taxon>Gammaproteobacteria</taxon>
        <taxon>Cellvibrionales</taxon>
        <taxon>Porticoccaceae</taxon>
        <taxon>SAR92 clade</taxon>
    </lineage>
</organism>
<reference evidence="2 3" key="1">
    <citation type="submission" date="2019-02" db="EMBL/GenBank/DDBJ databases">
        <title>Prokaryotic population dynamics and viral predation in marine succession experiment using metagenomics: the confinement effect.</title>
        <authorList>
            <person name="Haro-Moreno J.M."/>
            <person name="Rodriguez-Valera F."/>
            <person name="Lopez-Perez M."/>
        </authorList>
    </citation>
    <scope>NUCLEOTIDE SEQUENCE [LARGE SCALE GENOMIC DNA]</scope>
    <source>
        <strain evidence="2">MED-G170</strain>
    </source>
</reference>